<dbReference type="Ensembl" id="ENSCUST00005020897.1">
    <property type="protein sequence ID" value="ENSCUSP00005020147.1"/>
    <property type="gene ID" value="ENSCUSG00005012866.1"/>
</dbReference>
<evidence type="ECO:0000256" key="3">
    <source>
        <dbReference type="ARBA" id="ARBA00022833"/>
    </source>
</evidence>
<dbReference type="SMART" id="SM00184">
    <property type="entry name" value="RING"/>
    <property type="match status" value="1"/>
</dbReference>
<accession>A0A8C3V276</accession>
<sequence length="75" mass="8062">MILSSPHVLQGPNMATEMSGNCAICQDTCNDVASALPCGHQFCRGCILQWAQTNPSCPLCRGVIEHPSPSSGFRW</sequence>
<organism evidence="6 7">
    <name type="scientific">Catharus ustulatus</name>
    <name type="common">Russet-backed thrush</name>
    <name type="synonym">Hylocichla ustulatus</name>
    <dbReference type="NCBI Taxonomy" id="91951"/>
    <lineage>
        <taxon>Eukaryota</taxon>
        <taxon>Metazoa</taxon>
        <taxon>Chordata</taxon>
        <taxon>Craniata</taxon>
        <taxon>Vertebrata</taxon>
        <taxon>Euteleostomi</taxon>
        <taxon>Archelosauria</taxon>
        <taxon>Archosauria</taxon>
        <taxon>Dinosauria</taxon>
        <taxon>Saurischia</taxon>
        <taxon>Theropoda</taxon>
        <taxon>Coelurosauria</taxon>
        <taxon>Aves</taxon>
        <taxon>Neognathae</taxon>
        <taxon>Neoaves</taxon>
        <taxon>Telluraves</taxon>
        <taxon>Australaves</taxon>
        <taxon>Passeriformes</taxon>
        <taxon>Turdidae</taxon>
        <taxon>Catharus</taxon>
    </lineage>
</organism>
<dbReference type="Gene3D" id="3.30.40.10">
    <property type="entry name" value="Zinc/RING finger domain, C3HC4 (zinc finger)"/>
    <property type="match status" value="1"/>
</dbReference>
<evidence type="ECO:0000313" key="7">
    <source>
        <dbReference type="Proteomes" id="UP000694563"/>
    </source>
</evidence>
<keyword evidence="1" id="KW-0479">Metal-binding</keyword>
<dbReference type="Pfam" id="PF13639">
    <property type="entry name" value="zf-RING_2"/>
    <property type="match status" value="1"/>
</dbReference>
<reference evidence="6" key="1">
    <citation type="submission" date="2025-08" db="UniProtKB">
        <authorList>
            <consortium name="Ensembl"/>
        </authorList>
    </citation>
    <scope>IDENTIFICATION</scope>
</reference>
<evidence type="ECO:0000256" key="1">
    <source>
        <dbReference type="ARBA" id="ARBA00022723"/>
    </source>
</evidence>
<keyword evidence="7" id="KW-1185">Reference proteome</keyword>
<dbReference type="InterPro" id="IPR001841">
    <property type="entry name" value="Znf_RING"/>
</dbReference>
<feature type="domain" description="RING-type" evidence="5">
    <location>
        <begin position="22"/>
        <end position="61"/>
    </location>
</feature>
<dbReference type="GO" id="GO:0008270">
    <property type="term" value="F:zinc ion binding"/>
    <property type="evidence" value="ECO:0007669"/>
    <property type="project" value="UniProtKB-KW"/>
</dbReference>
<protein>
    <recommendedName>
        <fullName evidence="5">RING-type domain-containing protein</fullName>
    </recommendedName>
</protein>
<keyword evidence="2 4" id="KW-0863">Zinc-finger</keyword>
<dbReference type="Proteomes" id="UP000694563">
    <property type="component" value="Unassembled WGS sequence"/>
</dbReference>
<name>A0A8C3V276_CATUS</name>
<dbReference type="InterPro" id="IPR013083">
    <property type="entry name" value="Znf_RING/FYVE/PHD"/>
</dbReference>
<evidence type="ECO:0000259" key="5">
    <source>
        <dbReference type="PROSITE" id="PS50089"/>
    </source>
</evidence>
<dbReference type="AlphaFoldDB" id="A0A8C3V276"/>
<dbReference type="SUPFAM" id="SSF57850">
    <property type="entry name" value="RING/U-box"/>
    <property type="match status" value="1"/>
</dbReference>
<dbReference type="PROSITE" id="PS00518">
    <property type="entry name" value="ZF_RING_1"/>
    <property type="match status" value="1"/>
</dbReference>
<proteinExistence type="predicted"/>
<evidence type="ECO:0000256" key="4">
    <source>
        <dbReference type="PROSITE-ProRule" id="PRU00175"/>
    </source>
</evidence>
<evidence type="ECO:0000256" key="2">
    <source>
        <dbReference type="ARBA" id="ARBA00022771"/>
    </source>
</evidence>
<reference evidence="6" key="2">
    <citation type="submission" date="2025-09" db="UniProtKB">
        <authorList>
            <consortium name="Ensembl"/>
        </authorList>
    </citation>
    <scope>IDENTIFICATION</scope>
</reference>
<dbReference type="InterPro" id="IPR047126">
    <property type="entry name" value="RNF141-like"/>
</dbReference>
<dbReference type="PROSITE" id="PS50089">
    <property type="entry name" value="ZF_RING_2"/>
    <property type="match status" value="1"/>
</dbReference>
<keyword evidence="3" id="KW-0862">Zinc</keyword>
<dbReference type="PANTHER" id="PTHR12109">
    <property type="entry name" value="RING FINGER PROTEIN 141-RELATED"/>
    <property type="match status" value="1"/>
</dbReference>
<evidence type="ECO:0000313" key="6">
    <source>
        <dbReference type="Ensembl" id="ENSCUSP00005020147.1"/>
    </source>
</evidence>
<dbReference type="InterPro" id="IPR017907">
    <property type="entry name" value="Znf_RING_CS"/>
</dbReference>